<keyword evidence="9" id="KW-1133">Transmembrane helix</keyword>
<dbReference type="Gene3D" id="6.10.340.10">
    <property type="match status" value="1"/>
</dbReference>
<dbReference type="RefSeq" id="WP_092574404.1">
    <property type="nucleotide sequence ID" value="NZ_FMAF01000008.1"/>
</dbReference>
<comment type="catalytic activity">
    <reaction evidence="1">
        <text>ATP + protein L-histidine = ADP + protein N-phospho-L-histidine.</text>
        <dbReference type="EC" id="2.7.13.3"/>
    </reaction>
</comment>
<dbReference type="OrthoDB" id="9784218at2"/>
<dbReference type="AlphaFoldDB" id="A0A1C3W3A8"/>
<dbReference type="Gene3D" id="3.30.565.10">
    <property type="entry name" value="Histidine kinase-like ATPase, C-terminal domain"/>
    <property type="match status" value="1"/>
</dbReference>
<feature type="domain" description="Histidine kinase" evidence="10">
    <location>
        <begin position="278"/>
        <end position="492"/>
    </location>
</feature>
<dbReference type="InterPro" id="IPR005467">
    <property type="entry name" value="His_kinase_dom"/>
</dbReference>
<evidence type="ECO:0000256" key="4">
    <source>
        <dbReference type="ARBA" id="ARBA00022553"/>
    </source>
</evidence>
<evidence type="ECO:0000256" key="2">
    <source>
        <dbReference type="ARBA" id="ARBA00004370"/>
    </source>
</evidence>
<keyword evidence="5" id="KW-0808">Transferase</keyword>
<evidence type="ECO:0000313" key="13">
    <source>
        <dbReference type="Proteomes" id="UP000199205"/>
    </source>
</evidence>
<dbReference type="GO" id="GO:0004673">
    <property type="term" value="F:protein histidine kinase activity"/>
    <property type="evidence" value="ECO:0007669"/>
    <property type="project" value="UniProtKB-EC"/>
</dbReference>
<organism evidence="12 13">
    <name type="scientific">Rhizobium lusitanum</name>
    <dbReference type="NCBI Taxonomy" id="293958"/>
    <lineage>
        <taxon>Bacteria</taxon>
        <taxon>Pseudomonadati</taxon>
        <taxon>Pseudomonadota</taxon>
        <taxon>Alphaproteobacteria</taxon>
        <taxon>Hyphomicrobiales</taxon>
        <taxon>Rhizobiaceae</taxon>
        <taxon>Rhizobium/Agrobacterium group</taxon>
        <taxon>Rhizobium</taxon>
    </lineage>
</organism>
<dbReference type="GO" id="GO:0007165">
    <property type="term" value="P:signal transduction"/>
    <property type="evidence" value="ECO:0007669"/>
    <property type="project" value="InterPro"/>
</dbReference>
<evidence type="ECO:0000259" key="11">
    <source>
        <dbReference type="PROSITE" id="PS50885"/>
    </source>
</evidence>
<evidence type="ECO:0000256" key="9">
    <source>
        <dbReference type="SAM" id="Phobius"/>
    </source>
</evidence>
<dbReference type="SUPFAM" id="SSF55874">
    <property type="entry name" value="ATPase domain of HSP90 chaperone/DNA topoisomerase II/histidine kinase"/>
    <property type="match status" value="1"/>
</dbReference>
<evidence type="ECO:0000313" key="12">
    <source>
        <dbReference type="EMBL" id="SCB34324.1"/>
    </source>
</evidence>
<dbReference type="PROSITE" id="PS50885">
    <property type="entry name" value="HAMP"/>
    <property type="match status" value="1"/>
</dbReference>
<evidence type="ECO:0000256" key="8">
    <source>
        <dbReference type="ARBA" id="ARBA00022840"/>
    </source>
</evidence>
<feature type="transmembrane region" description="Helical" evidence="9">
    <location>
        <begin position="37"/>
        <end position="58"/>
    </location>
</feature>
<evidence type="ECO:0000256" key="1">
    <source>
        <dbReference type="ARBA" id="ARBA00000085"/>
    </source>
</evidence>
<keyword evidence="7 12" id="KW-0418">Kinase</keyword>
<dbReference type="Pfam" id="PF02518">
    <property type="entry name" value="HATPase_c"/>
    <property type="match status" value="1"/>
</dbReference>
<keyword evidence="4" id="KW-0597">Phosphoprotein</keyword>
<dbReference type="CDD" id="cd00075">
    <property type="entry name" value="HATPase"/>
    <property type="match status" value="1"/>
</dbReference>
<dbReference type="PROSITE" id="PS50109">
    <property type="entry name" value="HIS_KIN"/>
    <property type="match status" value="1"/>
</dbReference>
<reference evidence="12 13" key="1">
    <citation type="submission" date="2016-08" db="EMBL/GenBank/DDBJ databases">
        <authorList>
            <person name="Seilhamer J.J."/>
        </authorList>
    </citation>
    <scope>NUCLEOTIDE SEQUENCE [LARGE SCALE GENOMIC DNA]</scope>
    <source>
        <strain evidence="12 13">P1-7</strain>
    </source>
</reference>
<dbReference type="InterPro" id="IPR003594">
    <property type="entry name" value="HATPase_dom"/>
</dbReference>
<dbReference type="InterPro" id="IPR004358">
    <property type="entry name" value="Sig_transdc_His_kin-like_C"/>
</dbReference>
<keyword evidence="9" id="KW-0472">Membrane</keyword>
<keyword evidence="6" id="KW-0547">Nucleotide-binding</keyword>
<dbReference type="InterPro" id="IPR003660">
    <property type="entry name" value="HAMP_dom"/>
</dbReference>
<dbReference type="PRINTS" id="PR00344">
    <property type="entry name" value="BCTRLSENSOR"/>
</dbReference>
<evidence type="ECO:0000256" key="5">
    <source>
        <dbReference type="ARBA" id="ARBA00022679"/>
    </source>
</evidence>
<dbReference type="PANTHER" id="PTHR44936">
    <property type="entry name" value="SENSOR PROTEIN CREC"/>
    <property type="match status" value="1"/>
</dbReference>
<gene>
    <name evidence="12" type="ORF">GA0061101_10874</name>
</gene>
<dbReference type="GO" id="GO:0016020">
    <property type="term" value="C:membrane"/>
    <property type="evidence" value="ECO:0007669"/>
    <property type="project" value="UniProtKB-SubCell"/>
</dbReference>
<keyword evidence="9" id="KW-0812">Transmembrane</keyword>
<dbReference type="SMART" id="SM00387">
    <property type="entry name" value="HATPase_c"/>
    <property type="match status" value="1"/>
</dbReference>
<dbReference type="PANTHER" id="PTHR44936:SF10">
    <property type="entry name" value="SENSOR PROTEIN RSTB"/>
    <property type="match status" value="1"/>
</dbReference>
<evidence type="ECO:0000259" key="10">
    <source>
        <dbReference type="PROSITE" id="PS50109"/>
    </source>
</evidence>
<dbReference type="InterPro" id="IPR050980">
    <property type="entry name" value="2C_sensor_his_kinase"/>
</dbReference>
<feature type="domain" description="HAMP" evidence="11">
    <location>
        <begin position="209"/>
        <end position="264"/>
    </location>
</feature>
<name>A0A1C3W3A8_9HYPH</name>
<proteinExistence type="predicted"/>
<evidence type="ECO:0000256" key="7">
    <source>
        <dbReference type="ARBA" id="ARBA00022777"/>
    </source>
</evidence>
<dbReference type="EC" id="2.7.13.3" evidence="3"/>
<sequence length="506" mass="55246">MDSGQDRRAAKSGKADKGRLSQFCRPTGIFGGLSGKLLILTVGFILLAEVLIFVPSVANMRLRWLEDRLNTAAAAAIVIDGLQPAELPRALQKETLMATGTRAIVLRKDGTSRLLATAEMPASVDDMYDLSNVSQLTAIKDALDTLLFGGNRIIRVFGPAGGDVGTGIEVVLKDTRLRNAMLAYSVSVFFVSILISLFTATLIFFAINRMMIRPIRRLTDSMQAYSDDPEDPGRILVPEMGRDELAVAGRHLASMQSQLQKTLKQQKNLAALGLAVSKINHDMRNILSAAQLMSDRLVDVDDPMVKRFAPKLLRTIDRAVGYTTEVLSYGQTSESAPRRRKIRLVELIGEVRDILAIDPETGIEFVEQLGPELEVDADSEQLFRIIHNLCRNAHQALVAFGETTPDGIRRITVSAHRIGSVVSITVDDTGPGMPQKARENLFTAFRGSARSGGTGLGLAIARELVLAHGGTIALVEKPSAGTQFRIEIPDRPVSLDDYRSRSFRES</sequence>
<dbReference type="InterPro" id="IPR036890">
    <property type="entry name" value="HATPase_C_sf"/>
</dbReference>
<comment type="subcellular location">
    <subcellularLocation>
        <location evidence="2">Membrane</location>
    </subcellularLocation>
</comment>
<dbReference type="GO" id="GO:0005524">
    <property type="term" value="F:ATP binding"/>
    <property type="evidence" value="ECO:0007669"/>
    <property type="project" value="UniProtKB-KW"/>
</dbReference>
<evidence type="ECO:0000256" key="3">
    <source>
        <dbReference type="ARBA" id="ARBA00012438"/>
    </source>
</evidence>
<evidence type="ECO:0000256" key="6">
    <source>
        <dbReference type="ARBA" id="ARBA00022741"/>
    </source>
</evidence>
<accession>A0A1C3W3A8</accession>
<dbReference type="Proteomes" id="UP000199205">
    <property type="component" value="Unassembled WGS sequence"/>
</dbReference>
<keyword evidence="8" id="KW-0067">ATP-binding</keyword>
<dbReference type="SMART" id="SM00304">
    <property type="entry name" value="HAMP"/>
    <property type="match status" value="1"/>
</dbReference>
<protein>
    <recommendedName>
        <fullName evidence="3">histidine kinase</fullName>
        <ecNumber evidence="3">2.7.13.3</ecNumber>
    </recommendedName>
</protein>
<feature type="transmembrane region" description="Helical" evidence="9">
    <location>
        <begin position="182"/>
        <end position="207"/>
    </location>
</feature>
<dbReference type="EMBL" id="FMAF01000008">
    <property type="protein sequence ID" value="SCB34324.1"/>
    <property type="molecule type" value="Genomic_DNA"/>
</dbReference>